<evidence type="ECO:0000313" key="2">
    <source>
        <dbReference type="Ensembl" id="ENSKMAP00000029184.1"/>
    </source>
</evidence>
<dbReference type="Pfam" id="PF09470">
    <property type="entry name" value="Telethonin"/>
    <property type="match status" value="1"/>
</dbReference>
<dbReference type="GeneTree" id="ENSGT00390000012014"/>
<dbReference type="InterPro" id="IPR023111">
    <property type="entry name" value="Titin-like_dom_sf"/>
</dbReference>
<dbReference type="PANTHER" id="PTHR15143:SF0">
    <property type="entry name" value="TELETHONIN"/>
    <property type="match status" value="1"/>
</dbReference>
<proteinExistence type="predicted"/>
<dbReference type="Proteomes" id="UP000264800">
    <property type="component" value="Unplaced"/>
</dbReference>
<dbReference type="GO" id="GO:0055003">
    <property type="term" value="P:cardiac myofibril assembly"/>
    <property type="evidence" value="ECO:0007669"/>
    <property type="project" value="TreeGrafter"/>
</dbReference>
<dbReference type="Gene3D" id="2.20.160.10">
    <property type="entry name" value="titin domain like"/>
    <property type="match status" value="1"/>
</dbReference>
<dbReference type="KEGG" id="kmr:108232273"/>
<dbReference type="RefSeq" id="XP_017265403.1">
    <property type="nucleotide sequence ID" value="XM_017409914.3"/>
</dbReference>
<dbReference type="GeneID" id="108232273"/>
<keyword evidence="3" id="KW-1185">Reference proteome</keyword>
<feature type="region of interest" description="Disordered" evidence="1">
    <location>
        <begin position="114"/>
        <end position="152"/>
    </location>
</feature>
<organism evidence="2 3">
    <name type="scientific">Kryptolebias marmoratus</name>
    <name type="common">Mangrove killifish</name>
    <name type="synonym">Rivulus marmoratus</name>
    <dbReference type="NCBI Taxonomy" id="37003"/>
    <lineage>
        <taxon>Eukaryota</taxon>
        <taxon>Metazoa</taxon>
        <taxon>Chordata</taxon>
        <taxon>Craniata</taxon>
        <taxon>Vertebrata</taxon>
        <taxon>Euteleostomi</taxon>
        <taxon>Actinopterygii</taxon>
        <taxon>Neopterygii</taxon>
        <taxon>Teleostei</taxon>
        <taxon>Neoteleostei</taxon>
        <taxon>Acanthomorphata</taxon>
        <taxon>Ovalentaria</taxon>
        <taxon>Atherinomorphae</taxon>
        <taxon>Cyprinodontiformes</taxon>
        <taxon>Rivulidae</taxon>
        <taxon>Kryptolebias</taxon>
    </lineage>
</organism>
<protein>
    <submittedName>
        <fullName evidence="2">Telethonin-like</fullName>
    </submittedName>
</protein>
<evidence type="ECO:0000313" key="3">
    <source>
        <dbReference type="Proteomes" id="UP000264800"/>
    </source>
</evidence>
<dbReference type="Ensembl" id="ENSKMAT00000029549.1">
    <property type="protein sequence ID" value="ENSKMAP00000029184.1"/>
    <property type="gene ID" value="ENSKMAG00000021638.1"/>
</dbReference>
<dbReference type="GO" id="GO:0030018">
    <property type="term" value="C:Z disc"/>
    <property type="evidence" value="ECO:0007669"/>
    <property type="project" value="TreeGrafter"/>
</dbReference>
<dbReference type="PANTHER" id="PTHR15143">
    <property type="entry name" value="TELETHONIN"/>
    <property type="match status" value="1"/>
</dbReference>
<dbReference type="GO" id="GO:0048769">
    <property type="term" value="P:sarcomerogenesis"/>
    <property type="evidence" value="ECO:0007669"/>
    <property type="project" value="TreeGrafter"/>
</dbReference>
<dbReference type="GO" id="GO:0008307">
    <property type="term" value="F:structural constituent of muscle"/>
    <property type="evidence" value="ECO:0007669"/>
    <property type="project" value="TreeGrafter"/>
</dbReference>
<dbReference type="GO" id="GO:0003009">
    <property type="term" value="P:skeletal muscle contraction"/>
    <property type="evidence" value="ECO:0007669"/>
    <property type="project" value="TreeGrafter"/>
</dbReference>
<dbReference type="GO" id="GO:0035995">
    <property type="term" value="P:detection of muscle stretch"/>
    <property type="evidence" value="ECO:0007669"/>
    <property type="project" value="TreeGrafter"/>
</dbReference>
<dbReference type="GO" id="GO:0060048">
    <property type="term" value="P:cardiac muscle contraction"/>
    <property type="evidence" value="ECO:0007669"/>
    <property type="project" value="TreeGrafter"/>
</dbReference>
<reference evidence="2" key="2">
    <citation type="submission" date="2025-09" db="UniProtKB">
        <authorList>
            <consortium name="Ensembl"/>
        </authorList>
    </citation>
    <scope>IDENTIFICATION</scope>
</reference>
<dbReference type="GO" id="GO:0031432">
    <property type="term" value="F:titin binding"/>
    <property type="evidence" value="ECO:0007669"/>
    <property type="project" value="TreeGrafter"/>
</dbReference>
<evidence type="ECO:0000256" key="1">
    <source>
        <dbReference type="SAM" id="MobiDB-lite"/>
    </source>
</evidence>
<dbReference type="OMA" id="ESYSACW"/>
<sequence>MHCVSRGGSYLVNSCSELQEDNQWKKESYHACWINLVLETRPQYRLTLSETNSVRRESYKQQQVAHFVVLRSPMQTLTLGRERGVLTEHQLPSYSTTQRATAVGTEEFVALRKGSPEAERREGNVKPIRENFRATGLMSPLRDAPHRVQKRE</sequence>
<feature type="compositionally biased region" description="Basic and acidic residues" evidence="1">
    <location>
        <begin position="143"/>
        <end position="152"/>
    </location>
</feature>
<reference evidence="2" key="1">
    <citation type="submission" date="2025-08" db="UniProtKB">
        <authorList>
            <consortium name="Ensembl"/>
        </authorList>
    </citation>
    <scope>IDENTIFICATION</scope>
</reference>
<dbReference type="GO" id="GO:0030240">
    <property type="term" value="P:skeletal muscle thin filament assembly"/>
    <property type="evidence" value="ECO:0007669"/>
    <property type="project" value="TreeGrafter"/>
</dbReference>
<dbReference type="OrthoDB" id="9949665at2759"/>
<dbReference type="AlphaFoldDB" id="A0A3Q3BRB4"/>
<dbReference type="GO" id="GO:0055008">
    <property type="term" value="P:cardiac muscle tissue morphogenesis"/>
    <property type="evidence" value="ECO:0007669"/>
    <property type="project" value="TreeGrafter"/>
</dbReference>
<dbReference type="CTD" id="100151586"/>
<feature type="compositionally biased region" description="Basic and acidic residues" evidence="1">
    <location>
        <begin position="114"/>
        <end position="132"/>
    </location>
</feature>
<name>A0A3Q3BRB4_KRYMA</name>
<accession>A0A3Q3BRB4</accession>
<dbReference type="GO" id="GO:0030674">
    <property type="term" value="F:protein-macromolecule adaptor activity"/>
    <property type="evidence" value="ECO:0007669"/>
    <property type="project" value="TreeGrafter"/>
</dbReference>
<dbReference type="GO" id="GO:0070080">
    <property type="term" value="F:titin Z domain binding"/>
    <property type="evidence" value="ECO:0007669"/>
    <property type="project" value="TreeGrafter"/>
</dbReference>
<dbReference type="GO" id="GO:0030241">
    <property type="term" value="P:skeletal muscle myosin thick filament assembly"/>
    <property type="evidence" value="ECO:0007669"/>
    <property type="project" value="TreeGrafter"/>
</dbReference>
<dbReference type="InterPro" id="IPR015667">
    <property type="entry name" value="Telethonin"/>
</dbReference>